<name>A0ABQ5HUZ9_9ASTR</name>
<comment type="caution">
    <text evidence="2">The sequence shown here is derived from an EMBL/GenBank/DDBJ whole genome shotgun (WGS) entry which is preliminary data.</text>
</comment>
<dbReference type="EMBL" id="BQNB010020014">
    <property type="protein sequence ID" value="GJT91384.1"/>
    <property type="molecule type" value="Genomic_DNA"/>
</dbReference>
<reference evidence="2" key="2">
    <citation type="submission" date="2022-01" db="EMBL/GenBank/DDBJ databases">
        <authorList>
            <person name="Yamashiro T."/>
            <person name="Shiraishi A."/>
            <person name="Satake H."/>
            <person name="Nakayama K."/>
        </authorList>
    </citation>
    <scope>NUCLEOTIDE SEQUENCE</scope>
</reference>
<proteinExistence type="predicted"/>
<evidence type="ECO:0000313" key="2">
    <source>
        <dbReference type="EMBL" id="GJT91384.1"/>
    </source>
</evidence>
<reference evidence="2" key="1">
    <citation type="journal article" date="2022" name="Int. J. Mol. Sci.">
        <title>Draft Genome of Tanacetum Coccineum: Genomic Comparison of Closely Related Tanacetum-Family Plants.</title>
        <authorList>
            <person name="Yamashiro T."/>
            <person name="Shiraishi A."/>
            <person name="Nakayama K."/>
            <person name="Satake H."/>
        </authorList>
    </citation>
    <scope>NUCLEOTIDE SEQUENCE</scope>
</reference>
<sequence>MNVRAKPVSNKNKKRKEWKPTGKVFNSIGYKWKPTKRTFTLVGNACPLTRLTTTKKVPLRVPIPLEVVTPKHVVTRMYTMRPKVHKSIQNNKPKVAKSMNAYRMELGTSRGSDISVAPSSSSLIDCRLSKLLCGIWNLDTASTWPEIALSSPISFINFLIGNVTISRVYYVEGLGHNLFLVGQFCDSDLEVAFRKQTCFGRNLEGVDLLLGSRGTNLYSLSIGDMMASSPICLLSKATKTKS</sequence>
<accession>A0ABQ5HUZ9</accession>
<feature type="region of interest" description="Disordered" evidence="1">
    <location>
        <begin position="1"/>
        <end position="20"/>
    </location>
</feature>
<gene>
    <name evidence="2" type="ORF">Tco_1080229</name>
</gene>
<evidence type="ECO:0008006" key="4">
    <source>
        <dbReference type="Google" id="ProtNLM"/>
    </source>
</evidence>
<evidence type="ECO:0000313" key="3">
    <source>
        <dbReference type="Proteomes" id="UP001151760"/>
    </source>
</evidence>
<evidence type="ECO:0000256" key="1">
    <source>
        <dbReference type="SAM" id="MobiDB-lite"/>
    </source>
</evidence>
<protein>
    <recommendedName>
        <fullName evidence="4">Integrase, catalytic region, zinc finger, CCHC-type, peptidase aspartic, catalytic</fullName>
    </recommendedName>
</protein>
<organism evidence="2 3">
    <name type="scientific">Tanacetum coccineum</name>
    <dbReference type="NCBI Taxonomy" id="301880"/>
    <lineage>
        <taxon>Eukaryota</taxon>
        <taxon>Viridiplantae</taxon>
        <taxon>Streptophyta</taxon>
        <taxon>Embryophyta</taxon>
        <taxon>Tracheophyta</taxon>
        <taxon>Spermatophyta</taxon>
        <taxon>Magnoliopsida</taxon>
        <taxon>eudicotyledons</taxon>
        <taxon>Gunneridae</taxon>
        <taxon>Pentapetalae</taxon>
        <taxon>asterids</taxon>
        <taxon>campanulids</taxon>
        <taxon>Asterales</taxon>
        <taxon>Asteraceae</taxon>
        <taxon>Asteroideae</taxon>
        <taxon>Anthemideae</taxon>
        <taxon>Anthemidinae</taxon>
        <taxon>Tanacetum</taxon>
    </lineage>
</organism>
<keyword evidence="3" id="KW-1185">Reference proteome</keyword>
<dbReference type="Proteomes" id="UP001151760">
    <property type="component" value="Unassembled WGS sequence"/>
</dbReference>